<gene>
    <name evidence="15" type="primary">trpE</name>
    <name evidence="18" type="ORF">EDD58_10735</name>
</gene>
<comment type="catalytic activity">
    <reaction evidence="14 15">
        <text>chorismate + L-glutamine = anthranilate + pyruvate + L-glutamate + H(+)</text>
        <dbReference type="Rhea" id="RHEA:21732"/>
        <dbReference type="ChEBI" id="CHEBI:15361"/>
        <dbReference type="ChEBI" id="CHEBI:15378"/>
        <dbReference type="ChEBI" id="CHEBI:16567"/>
        <dbReference type="ChEBI" id="CHEBI:29748"/>
        <dbReference type="ChEBI" id="CHEBI:29985"/>
        <dbReference type="ChEBI" id="CHEBI:58359"/>
        <dbReference type="EC" id="4.1.3.27"/>
    </reaction>
</comment>
<dbReference type="RefSeq" id="WP_131925677.1">
    <property type="nucleotide sequence ID" value="NZ_SMAG01000007.1"/>
</dbReference>
<evidence type="ECO:0000256" key="3">
    <source>
        <dbReference type="ARBA" id="ARBA00009562"/>
    </source>
</evidence>
<evidence type="ECO:0000256" key="2">
    <source>
        <dbReference type="ARBA" id="ARBA00004873"/>
    </source>
</evidence>
<accession>A0A4R3L1T5</accession>
<dbReference type="InterPro" id="IPR019999">
    <property type="entry name" value="Anth_synth_I-like"/>
</dbReference>
<comment type="caution">
    <text evidence="18">The sequence shown here is derived from an EMBL/GenBank/DDBJ whole genome shotgun (WGS) entry which is preliminary data.</text>
</comment>
<evidence type="ECO:0000256" key="4">
    <source>
        <dbReference type="ARBA" id="ARBA00011575"/>
    </source>
</evidence>
<dbReference type="InterPro" id="IPR005801">
    <property type="entry name" value="ADC_synthase"/>
</dbReference>
<keyword evidence="11 15" id="KW-0057">Aromatic amino acid biosynthesis</keyword>
<evidence type="ECO:0000256" key="13">
    <source>
        <dbReference type="ARBA" id="ARBA00025634"/>
    </source>
</evidence>
<dbReference type="PRINTS" id="PR00095">
    <property type="entry name" value="ANTSNTHASEI"/>
</dbReference>
<dbReference type="GO" id="GO:0004049">
    <property type="term" value="F:anthranilate synthase activity"/>
    <property type="evidence" value="ECO:0007669"/>
    <property type="project" value="UniProtKB-EC"/>
</dbReference>
<evidence type="ECO:0000256" key="8">
    <source>
        <dbReference type="ARBA" id="ARBA00022723"/>
    </source>
</evidence>
<dbReference type="InterPro" id="IPR015890">
    <property type="entry name" value="Chorismate_C"/>
</dbReference>
<keyword evidence="7 15" id="KW-0028">Amino-acid biosynthesis</keyword>
<dbReference type="Proteomes" id="UP000294937">
    <property type="component" value="Unassembled WGS sequence"/>
</dbReference>
<dbReference type="SUPFAM" id="SSF56322">
    <property type="entry name" value="ADC synthase"/>
    <property type="match status" value="1"/>
</dbReference>
<comment type="similarity">
    <text evidence="3 15">Belongs to the anthranilate synthase component I family.</text>
</comment>
<evidence type="ECO:0000256" key="10">
    <source>
        <dbReference type="ARBA" id="ARBA00022842"/>
    </source>
</evidence>
<dbReference type="GO" id="GO:0046872">
    <property type="term" value="F:metal ion binding"/>
    <property type="evidence" value="ECO:0007669"/>
    <property type="project" value="UniProtKB-KW"/>
</dbReference>
<evidence type="ECO:0000256" key="5">
    <source>
        <dbReference type="ARBA" id="ARBA00012266"/>
    </source>
</evidence>
<evidence type="ECO:0000259" key="17">
    <source>
        <dbReference type="Pfam" id="PF04715"/>
    </source>
</evidence>
<evidence type="ECO:0000313" key="18">
    <source>
        <dbReference type="EMBL" id="TCS93389.1"/>
    </source>
</evidence>
<evidence type="ECO:0000256" key="14">
    <source>
        <dbReference type="ARBA" id="ARBA00047683"/>
    </source>
</evidence>
<evidence type="ECO:0000259" key="16">
    <source>
        <dbReference type="Pfam" id="PF00425"/>
    </source>
</evidence>
<proteinExistence type="inferred from homology"/>
<protein>
    <recommendedName>
        <fullName evidence="6 15">Anthranilate synthase component 1</fullName>
        <ecNumber evidence="5 15">4.1.3.27</ecNumber>
    </recommendedName>
</protein>
<evidence type="ECO:0000256" key="9">
    <source>
        <dbReference type="ARBA" id="ARBA00022822"/>
    </source>
</evidence>
<keyword evidence="9 15" id="KW-0822">Tryptophan biosynthesis</keyword>
<name>A0A4R3L1T5_9BACL</name>
<evidence type="ECO:0000256" key="7">
    <source>
        <dbReference type="ARBA" id="ARBA00022605"/>
    </source>
</evidence>
<reference evidence="18 19" key="1">
    <citation type="submission" date="2019-03" db="EMBL/GenBank/DDBJ databases">
        <title>Genomic Encyclopedia of Type Strains, Phase IV (KMG-IV): sequencing the most valuable type-strain genomes for metagenomic binning, comparative biology and taxonomic classification.</title>
        <authorList>
            <person name="Goeker M."/>
        </authorList>
    </citation>
    <scope>NUCLEOTIDE SEQUENCE [LARGE SCALE GENOMIC DNA]</scope>
    <source>
        <strain evidence="18 19">DSM 45707</strain>
    </source>
</reference>
<feature type="domain" description="Anthranilate synthase component I N-terminal" evidence="17">
    <location>
        <begin position="28"/>
        <end position="169"/>
    </location>
</feature>
<evidence type="ECO:0000256" key="15">
    <source>
        <dbReference type="RuleBase" id="RU364045"/>
    </source>
</evidence>
<keyword evidence="8 15" id="KW-0479">Metal-binding</keyword>
<comment type="cofactor">
    <cofactor evidence="1 15">
        <name>Mg(2+)</name>
        <dbReference type="ChEBI" id="CHEBI:18420"/>
    </cofactor>
</comment>
<evidence type="ECO:0000256" key="11">
    <source>
        <dbReference type="ARBA" id="ARBA00023141"/>
    </source>
</evidence>
<dbReference type="Pfam" id="PF00425">
    <property type="entry name" value="Chorismate_bind"/>
    <property type="match status" value="1"/>
</dbReference>
<dbReference type="PANTHER" id="PTHR11236:SF48">
    <property type="entry name" value="ISOCHORISMATE SYNTHASE MENF"/>
    <property type="match status" value="1"/>
</dbReference>
<evidence type="ECO:0000313" key="19">
    <source>
        <dbReference type="Proteomes" id="UP000294937"/>
    </source>
</evidence>
<evidence type="ECO:0000256" key="12">
    <source>
        <dbReference type="ARBA" id="ARBA00023239"/>
    </source>
</evidence>
<dbReference type="EMBL" id="SMAG01000007">
    <property type="protein sequence ID" value="TCS93389.1"/>
    <property type="molecule type" value="Genomic_DNA"/>
</dbReference>
<dbReference type="Gene3D" id="3.60.120.10">
    <property type="entry name" value="Anthranilate synthase"/>
    <property type="match status" value="1"/>
</dbReference>
<dbReference type="EC" id="4.1.3.27" evidence="5 15"/>
<feature type="domain" description="Chorismate-utilising enzyme C-terminal" evidence="16">
    <location>
        <begin position="230"/>
        <end position="483"/>
    </location>
</feature>
<sequence length="504" mass="56960">MFTPSLDQVLDLTRTYSSIPICKTVYSDTVTPMMLLERLPNSPYTFLLESAEDGKKESRYSYLGTDPFQIIRCLHGLITITESSCNEKIKSNEPLKWLSEWLRKDQTPVYENMPPFLGGALGYLNYDSVRYIYPNEKITQVNQMPAESDDFHFMMINRLMVFDHVKKAIHFVVHLNVENVDSIEQDYSRMTEELENWISEIFKSKTEITSLGLIDNEVEEKSMPPANLEPEQFMKNVEIAKEAILAGDLTQVVLSQRFKVEQASDPLRVYRILRVINPSPYMFYLRMGEETLVGTSPELLLRANRSKIEVRPIAGSRPRGKTLKDEKDLVEDLLQDPKERAEHMMLVDLGRNDLERIAKAGTVEVTSLMKVEKYSHIMHLVSHIQAELHPELQPIDALMACFPAGTVSGAPRIRAMEMISELEPGPRGVYAGAIGCFSFSGSIDTCIAIRTIVFRDGCATIQAGAGIVADSHPENEYWETVNKAKGMIRALHLASEEMEGAVKG</sequence>
<dbReference type="Pfam" id="PF04715">
    <property type="entry name" value="Anth_synt_I_N"/>
    <property type="match status" value="1"/>
</dbReference>
<keyword evidence="19" id="KW-1185">Reference proteome</keyword>
<dbReference type="AlphaFoldDB" id="A0A4R3L1T5"/>
<dbReference type="InterPro" id="IPR006805">
    <property type="entry name" value="Anth_synth_I_N"/>
</dbReference>
<comment type="function">
    <text evidence="13 15">Part of a heterotetrameric complex that catalyzes the two-step biosynthesis of anthranilate, an intermediate in the biosynthesis of L-tryptophan. In the first step, the glutamine-binding beta subunit (TrpG) of anthranilate synthase (AS) provides the glutamine amidotransferase activity which generates ammonia as a substrate that, along with chorismate, is used in the second step, catalyzed by the large alpha subunit of AS (TrpE) to produce anthranilate. In the absence of TrpG, TrpE can synthesize anthranilate directly from chorismate and high concentrations of ammonia.</text>
</comment>
<dbReference type="UniPathway" id="UPA00035">
    <property type="reaction ID" value="UER00040"/>
</dbReference>
<keyword evidence="10 15" id="KW-0460">Magnesium</keyword>
<dbReference type="NCBIfam" id="TIGR00564">
    <property type="entry name" value="trpE_most"/>
    <property type="match status" value="1"/>
</dbReference>
<dbReference type="GO" id="GO:0000162">
    <property type="term" value="P:L-tryptophan biosynthetic process"/>
    <property type="evidence" value="ECO:0007669"/>
    <property type="project" value="UniProtKB-UniPathway"/>
</dbReference>
<evidence type="ECO:0000256" key="6">
    <source>
        <dbReference type="ARBA" id="ARBA00020653"/>
    </source>
</evidence>
<comment type="pathway">
    <text evidence="2 15">Amino-acid biosynthesis; L-tryptophan biosynthesis; L-tryptophan from chorismate: step 1/5.</text>
</comment>
<keyword evidence="12 15" id="KW-0456">Lyase</keyword>
<dbReference type="OrthoDB" id="9803598at2"/>
<dbReference type="InterPro" id="IPR005256">
    <property type="entry name" value="Anth_synth_I_PabB"/>
</dbReference>
<dbReference type="PANTHER" id="PTHR11236">
    <property type="entry name" value="AMINOBENZOATE/ANTHRANILATE SYNTHASE"/>
    <property type="match status" value="1"/>
</dbReference>
<comment type="subunit">
    <text evidence="4 15">Heterotetramer consisting of two non-identical subunits: a beta subunit (TrpG) and a large alpha subunit (TrpE).</text>
</comment>
<organism evidence="18 19">
    <name type="scientific">Hazenella coriacea</name>
    <dbReference type="NCBI Taxonomy" id="1179467"/>
    <lineage>
        <taxon>Bacteria</taxon>
        <taxon>Bacillati</taxon>
        <taxon>Bacillota</taxon>
        <taxon>Bacilli</taxon>
        <taxon>Bacillales</taxon>
        <taxon>Thermoactinomycetaceae</taxon>
        <taxon>Hazenella</taxon>
    </lineage>
</organism>
<evidence type="ECO:0000256" key="1">
    <source>
        <dbReference type="ARBA" id="ARBA00001946"/>
    </source>
</evidence>